<dbReference type="GO" id="GO:0016740">
    <property type="term" value="F:transferase activity"/>
    <property type="evidence" value="ECO:0007669"/>
    <property type="project" value="UniProtKB-KW"/>
</dbReference>
<gene>
    <name evidence="2" type="ORF">AVDCRST_MAG43-715</name>
</gene>
<feature type="region of interest" description="Disordered" evidence="1">
    <location>
        <begin position="45"/>
        <end position="129"/>
    </location>
</feature>
<evidence type="ECO:0000313" key="2">
    <source>
        <dbReference type="EMBL" id="CAA9548195.1"/>
    </source>
</evidence>
<sequence length="345" mass="37398">ERFSPRRYGARGGADHAVGSCGEYGGIARHIGPCLCHDDHHRTSDHHLPAAQESRQEGPSRARKASGQGGYADDGRHHDLPVGGRHHAGLQHGGPALDAASGRGPDRGGCARGDRRPHESRRWQAERDDGPLQVHLAQRVRARCGDGVAPSRSVWPRSSPHVHSILWTIRYRLDLCPDRRVLDHRDGECGQPHRWPRHAGRRHGGDRILRVRNHRLPPGPGRCCGVLLHDGRVPGRFSLVQRSSRTGHHGRHRRAGDRGGACYRGVHDRTVAPVASGGRSVRGRDRIGHDPGLVLQSHEGQANLPNDAAASPFRAVGVVGDAGHDALLDRGNDGWPAGGRTCVAL</sequence>
<reference evidence="2" key="1">
    <citation type="submission" date="2020-02" db="EMBL/GenBank/DDBJ databases">
        <authorList>
            <person name="Meier V. D."/>
        </authorList>
    </citation>
    <scope>NUCLEOTIDE SEQUENCE</scope>
    <source>
        <strain evidence="2">AVDCRST_MAG43</strain>
    </source>
</reference>
<dbReference type="AlphaFoldDB" id="A0A6J4UER0"/>
<feature type="region of interest" description="Disordered" evidence="1">
    <location>
        <begin position="242"/>
        <end position="261"/>
    </location>
</feature>
<protein>
    <submittedName>
        <fullName evidence="2">Phospho-N-acetylmuramoyl-pentapeptide-transferase</fullName>
        <ecNumber evidence="2">2.7.8.13</ecNumber>
    </submittedName>
</protein>
<feature type="non-terminal residue" evidence="2">
    <location>
        <position position="1"/>
    </location>
</feature>
<dbReference type="EMBL" id="CADCWI010000041">
    <property type="protein sequence ID" value="CAA9548195.1"/>
    <property type="molecule type" value="Genomic_DNA"/>
</dbReference>
<dbReference type="EC" id="2.7.8.13" evidence="2"/>
<keyword evidence="2" id="KW-0808">Transferase</keyword>
<organism evidence="2">
    <name type="scientific">uncultured Thermomicrobiales bacterium</name>
    <dbReference type="NCBI Taxonomy" id="1645740"/>
    <lineage>
        <taxon>Bacteria</taxon>
        <taxon>Pseudomonadati</taxon>
        <taxon>Thermomicrobiota</taxon>
        <taxon>Thermomicrobia</taxon>
        <taxon>Thermomicrobiales</taxon>
        <taxon>environmental samples</taxon>
    </lineage>
</organism>
<accession>A0A6J4UER0</accession>
<evidence type="ECO:0000256" key="1">
    <source>
        <dbReference type="SAM" id="MobiDB-lite"/>
    </source>
</evidence>
<feature type="compositionally biased region" description="Basic and acidic residues" evidence="1">
    <location>
        <begin position="112"/>
        <end position="129"/>
    </location>
</feature>
<feature type="compositionally biased region" description="Basic residues" evidence="1">
    <location>
        <begin position="245"/>
        <end position="255"/>
    </location>
</feature>
<feature type="non-terminal residue" evidence="2">
    <location>
        <position position="345"/>
    </location>
</feature>
<proteinExistence type="predicted"/>
<name>A0A6J4UER0_9BACT</name>
<feature type="compositionally biased region" description="Basic and acidic residues" evidence="1">
    <location>
        <begin position="45"/>
        <end position="60"/>
    </location>
</feature>